<evidence type="ECO:0000313" key="3">
    <source>
        <dbReference type="EMBL" id="KAK4223458.1"/>
    </source>
</evidence>
<feature type="compositionally biased region" description="Polar residues" evidence="2">
    <location>
        <begin position="1"/>
        <end position="17"/>
    </location>
</feature>
<evidence type="ECO:0000256" key="2">
    <source>
        <dbReference type="SAM" id="MobiDB-lite"/>
    </source>
</evidence>
<comment type="caution">
    <text evidence="3">The sequence shown here is derived from an EMBL/GenBank/DDBJ whole genome shotgun (WGS) entry which is preliminary data.</text>
</comment>
<protein>
    <submittedName>
        <fullName evidence="3">Uncharacterized protein</fullName>
    </submittedName>
</protein>
<feature type="compositionally biased region" description="Gly residues" evidence="2">
    <location>
        <begin position="178"/>
        <end position="187"/>
    </location>
</feature>
<sequence length="187" mass="21396">MLLHSTAMTSRQNSEDAGNTPGFQFLEDDANDIRFLFGLLKEIIEVDAGEAWAQRYRADDLEERNARLEHQLKESVPVSDWDNPPPEVRTGLDVAAAQERALLNDRLELLRNRIRYLEGRLREEQSRNWYLEWLCRDLQEKLFRHGVESDSEESGVDDDVENEHAPSEASGDETVETGGVGIGRRDT</sequence>
<reference evidence="3" key="2">
    <citation type="submission" date="2023-05" db="EMBL/GenBank/DDBJ databases">
        <authorList>
            <consortium name="Lawrence Berkeley National Laboratory"/>
            <person name="Steindorff A."/>
            <person name="Hensen N."/>
            <person name="Bonometti L."/>
            <person name="Westerberg I."/>
            <person name="Brannstrom I.O."/>
            <person name="Guillou S."/>
            <person name="Cros-Aarteil S."/>
            <person name="Calhoun S."/>
            <person name="Haridas S."/>
            <person name="Kuo A."/>
            <person name="Mondo S."/>
            <person name="Pangilinan J."/>
            <person name="Riley R."/>
            <person name="Labutti K."/>
            <person name="Andreopoulos B."/>
            <person name="Lipzen A."/>
            <person name="Chen C."/>
            <person name="Yanf M."/>
            <person name="Daum C."/>
            <person name="Ng V."/>
            <person name="Clum A."/>
            <person name="Ohm R."/>
            <person name="Martin F."/>
            <person name="Silar P."/>
            <person name="Natvig D."/>
            <person name="Lalanne C."/>
            <person name="Gautier V."/>
            <person name="Ament-Velasquez S.L."/>
            <person name="Kruys A."/>
            <person name="Hutchinson M.I."/>
            <person name="Powell A.J."/>
            <person name="Barry K."/>
            <person name="Miller A.N."/>
            <person name="Grigoriev I.V."/>
            <person name="Debuchy R."/>
            <person name="Gladieux P."/>
            <person name="Thoren M.H."/>
            <person name="Johannesson H."/>
        </authorList>
    </citation>
    <scope>NUCLEOTIDE SEQUENCE</scope>
    <source>
        <strain evidence="3">CBS 990.96</strain>
    </source>
</reference>
<gene>
    <name evidence="3" type="ORF">QBC38DRAFT_487685</name>
</gene>
<name>A0AAN7GSE3_9PEZI</name>
<feature type="compositionally biased region" description="Acidic residues" evidence="2">
    <location>
        <begin position="149"/>
        <end position="161"/>
    </location>
</feature>
<feature type="region of interest" description="Disordered" evidence="2">
    <location>
        <begin position="1"/>
        <end position="22"/>
    </location>
</feature>
<reference evidence="3" key="1">
    <citation type="journal article" date="2023" name="Mol. Phylogenet. Evol.">
        <title>Genome-scale phylogeny and comparative genomics of the fungal order Sordariales.</title>
        <authorList>
            <person name="Hensen N."/>
            <person name="Bonometti L."/>
            <person name="Westerberg I."/>
            <person name="Brannstrom I.O."/>
            <person name="Guillou S."/>
            <person name="Cros-Aarteil S."/>
            <person name="Calhoun S."/>
            <person name="Haridas S."/>
            <person name="Kuo A."/>
            <person name="Mondo S."/>
            <person name="Pangilinan J."/>
            <person name="Riley R."/>
            <person name="LaButti K."/>
            <person name="Andreopoulos B."/>
            <person name="Lipzen A."/>
            <person name="Chen C."/>
            <person name="Yan M."/>
            <person name="Daum C."/>
            <person name="Ng V."/>
            <person name="Clum A."/>
            <person name="Steindorff A."/>
            <person name="Ohm R.A."/>
            <person name="Martin F."/>
            <person name="Silar P."/>
            <person name="Natvig D.O."/>
            <person name="Lalanne C."/>
            <person name="Gautier V."/>
            <person name="Ament-Velasquez S.L."/>
            <person name="Kruys A."/>
            <person name="Hutchinson M.I."/>
            <person name="Powell A.J."/>
            <person name="Barry K."/>
            <person name="Miller A.N."/>
            <person name="Grigoriev I.V."/>
            <person name="Debuchy R."/>
            <person name="Gladieux P."/>
            <person name="Hiltunen Thoren M."/>
            <person name="Johannesson H."/>
        </authorList>
    </citation>
    <scope>NUCLEOTIDE SEQUENCE</scope>
    <source>
        <strain evidence="3">CBS 990.96</strain>
    </source>
</reference>
<keyword evidence="4" id="KW-1185">Reference proteome</keyword>
<proteinExistence type="predicted"/>
<evidence type="ECO:0000256" key="1">
    <source>
        <dbReference type="SAM" id="Coils"/>
    </source>
</evidence>
<organism evidence="3 4">
    <name type="scientific">Podospora fimiseda</name>
    <dbReference type="NCBI Taxonomy" id="252190"/>
    <lineage>
        <taxon>Eukaryota</taxon>
        <taxon>Fungi</taxon>
        <taxon>Dikarya</taxon>
        <taxon>Ascomycota</taxon>
        <taxon>Pezizomycotina</taxon>
        <taxon>Sordariomycetes</taxon>
        <taxon>Sordariomycetidae</taxon>
        <taxon>Sordariales</taxon>
        <taxon>Podosporaceae</taxon>
        <taxon>Podospora</taxon>
    </lineage>
</organism>
<keyword evidence="1" id="KW-0175">Coiled coil</keyword>
<feature type="coiled-coil region" evidence="1">
    <location>
        <begin position="100"/>
        <end position="127"/>
    </location>
</feature>
<accession>A0AAN7GSE3</accession>
<evidence type="ECO:0000313" key="4">
    <source>
        <dbReference type="Proteomes" id="UP001301958"/>
    </source>
</evidence>
<dbReference type="AlphaFoldDB" id="A0AAN7GSE3"/>
<dbReference type="Proteomes" id="UP001301958">
    <property type="component" value="Unassembled WGS sequence"/>
</dbReference>
<dbReference type="EMBL" id="MU865426">
    <property type="protein sequence ID" value="KAK4223458.1"/>
    <property type="molecule type" value="Genomic_DNA"/>
</dbReference>
<feature type="region of interest" description="Disordered" evidence="2">
    <location>
        <begin position="146"/>
        <end position="187"/>
    </location>
</feature>